<dbReference type="PRINTS" id="PR00420">
    <property type="entry name" value="RNGMNOXGNASE"/>
</dbReference>
<dbReference type="GO" id="GO:0006744">
    <property type="term" value="P:ubiquinone biosynthetic process"/>
    <property type="evidence" value="ECO:0007669"/>
    <property type="project" value="UniProtKB-UniPathway"/>
</dbReference>
<dbReference type="Pfam" id="PF01494">
    <property type="entry name" value="FAD_binding_3"/>
    <property type="match status" value="1"/>
</dbReference>
<comment type="cofactor">
    <cofactor evidence="1">
        <name>FAD</name>
        <dbReference type="ChEBI" id="CHEBI:57692"/>
    </cofactor>
</comment>
<evidence type="ECO:0000256" key="7">
    <source>
        <dbReference type="ARBA" id="ARBA00023033"/>
    </source>
</evidence>
<comment type="pathway">
    <text evidence="2">Cofactor biosynthesis; ubiquinone biosynthesis.</text>
</comment>
<comment type="similarity">
    <text evidence="3">Belongs to the UbiH/COQ6 family.</text>
</comment>
<evidence type="ECO:0000256" key="4">
    <source>
        <dbReference type="ARBA" id="ARBA00022630"/>
    </source>
</evidence>
<dbReference type="Proteomes" id="UP000198922">
    <property type="component" value="Unassembled WGS sequence"/>
</dbReference>
<evidence type="ECO:0000313" key="10">
    <source>
        <dbReference type="Proteomes" id="UP000198922"/>
    </source>
</evidence>
<evidence type="ECO:0000256" key="5">
    <source>
        <dbReference type="ARBA" id="ARBA00022827"/>
    </source>
</evidence>
<organism evidence="9 10">
    <name type="scientific">Limimaricola pyoseonensis</name>
    <dbReference type="NCBI Taxonomy" id="521013"/>
    <lineage>
        <taxon>Bacteria</taxon>
        <taxon>Pseudomonadati</taxon>
        <taxon>Pseudomonadota</taxon>
        <taxon>Alphaproteobacteria</taxon>
        <taxon>Rhodobacterales</taxon>
        <taxon>Paracoccaceae</taxon>
        <taxon>Limimaricola</taxon>
    </lineage>
</organism>
<dbReference type="UniPathway" id="UPA00232"/>
<dbReference type="NCBIfam" id="TIGR01988">
    <property type="entry name" value="Ubi-OHases"/>
    <property type="match status" value="1"/>
</dbReference>
<dbReference type="Gene3D" id="3.50.50.60">
    <property type="entry name" value="FAD/NAD(P)-binding domain"/>
    <property type="match status" value="2"/>
</dbReference>
<dbReference type="OrthoDB" id="9796623at2"/>
<dbReference type="GO" id="GO:0016705">
    <property type="term" value="F:oxidoreductase activity, acting on paired donors, with incorporation or reduction of molecular oxygen"/>
    <property type="evidence" value="ECO:0007669"/>
    <property type="project" value="InterPro"/>
</dbReference>
<dbReference type="EMBL" id="FNAT01000002">
    <property type="protein sequence ID" value="SDE46679.1"/>
    <property type="molecule type" value="Genomic_DNA"/>
</dbReference>
<accession>A0A1G7D576</accession>
<keyword evidence="4" id="KW-0285">Flavoprotein</keyword>
<keyword evidence="7" id="KW-0503">Monooxygenase</keyword>
<evidence type="ECO:0000256" key="1">
    <source>
        <dbReference type="ARBA" id="ARBA00001974"/>
    </source>
</evidence>
<name>A0A1G7D576_9RHOB</name>
<dbReference type="PANTHER" id="PTHR43876">
    <property type="entry name" value="UBIQUINONE BIOSYNTHESIS MONOOXYGENASE COQ6, MITOCHONDRIAL"/>
    <property type="match status" value="1"/>
</dbReference>
<dbReference type="GO" id="GO:0004497">
    <property type="term" value="F:monooxygenase activity"/>
    <property type="evidence" value="ECO:0007669"/>
    <property type="project" value="UniProtKB-KW"/>
</dbReference>
<dbReference type="GO" id="GO:0071949">
    <property type="term" value="F:FAD binding"/>
    <property type="evidence" value="ECO:0007669"/>
    <property type="project" value="InterPro"/>
</dbReference>
<dbReference type="RefSeq" id="WP_090111141.1">
    <property type="nucleotide sequence ID" value="NZ_FNAT01000002.1"/>
</dbReference>
<keyword evidence="5" id="KW-0274">FAD</keyword>
<dbReference type="AlphaFoldDB" id="A0A1G7D576"/>
<dbReference type="InterPro" id="IPR010971">
    <property type="entry name" value="UbiH/COQ6"/>
</dbReference>
<dbReference type="InterPro" id="IPR051205">
    <property type="entry name" value="UbiH/COQ6_monooxygenase"/>
</dbReference>
<feature type="domain" description="FAD-binding" evidence="8">
    <location>
        <begin position="5"/>
        <end position="341"/>
    </location>
</feature>
<dbReference type="InterPro" id="IPR002938">
    <property type="entry name" value="FAD-bd"/>
</dbReference>
<dbReference type="SUPFAM" id="SSF51905">
    <property type="entry name" value="FAD/NAD(P)-binding domain"/>
    <property type="match status" value="1"/>
</dbReference>
<reference evidence="10" key="1">
    <citation type="submission" date="2016-10" db="EMBL/GenBank/DDBJ databases">
        <authorList>
            <person name="Varghese N."/>
            <person name="Submissions S."/>
        </authorList>
    </citation>
    <scope>NUCLEOTIDE SEQUENCE [LARGE SCALE GENOMIC DNA]</scope>
    <source>
        <strain evidence="10">DSM 21424</strain>
    </source>
</reference>
<evidence type="ECO:0000259" key="8">
    <source>
        <dbReference type="Pfam" id="PF01494"/>
    </source>
</evidence>
<keyword evidence="6" id="KW-0560">Oxidoreductase</keyword>
<evidence type="ECO:0000256" key="2">
    <source>
        <dbReference type="ARBA" id="ARBA00004749"/>
    </source>
</evidence>
<dbReference type="PANTHER" id="PTHR43876:SF7">
    <property type="entry name" value="UBIQUINONE BIOSYNTHESIS MONOOXYGENASE COQ6, MITOCHONDRIAL"/>
    <property type="match status" value="1"/>
</dbReference>
<sequence>MTQHVDILISGGGVAGLAATAAFGAAGFSVLCVDPAPPVQEAADEGADLRSTAFLQPARELLEQAGIWDRLDPHAMPLQVMRIVEAGPRGPVTRDFDAADLGPLPFGWNVPNWLLRREMAARIEEMDNAAFRAGTGFAGQTPRDDRVMVRLSDGACVAAKLLVAADGRDSPVRAACSIPATTRRYGQKALAFAVTHEVPHDNISTEIHRSGGPFTLVPLPDHEGRPSSAVIWMEPGREAERLAALPASDFEIEATARSERVLGRLKLVTGRQLWPIVTRTARRLTAQRVALVAEAAHVMPPIGAQGLNTSLADVAALLELAREKPEELGKPAMLDAYAKAREGDIRLRSLGIDALNRVAMAGGPVAQALRGAGLGVMHDVGPIRRGVMRLGLGMGR</sequence>
<evidence type="ECO:0000256" key="6">
    <source>
        <dbReference type="ARBA" id="ARBA00023002"/>
    </source>
</evidence>
<evidence type="ECO:0000313" key="9">
    <source>
        <dbReference type="EMBL" id="SDE46679.1"/>
    </source>
</evidence>
<keyword evidence="10" id="KW-1185">Reference proteome</keyword>
<evidence type="ECO:0000256" key="3">
    <source>
        <dbReference type="ARBA" id="ARBA00005349"/>
    </source>
</evidence>
<protein>
    <submittedName>
        <fullName evidence="9">2-octaprenyl-6-methoxyphenol hydroxylase</fullName>
    </submittedName>
</protein>
<proteinExistence type="inferred from homology"/>
<gene>
    <name evidence="9" type="ORF">SAMN04488567_1793</name>
</gene>
<dbReference type="InterPro" id="IPR036188">
    <property type="entry name" value="FAD/NAD-bd_sf"/>
</dbReference>
<dbReference type="STRING" id="521013.SAMN04488567_1793"/>